<accession>A0A0F9LD25</accession>
<dbReference type="EMBL" id="LAZR01011358">
    <property type="protein sequence ID" value="KKM62130.1"/>
    <property type="molecule type" value="Genomic_DNA"/>
</dbReference>
<dbReference type="AlphaFoldDB" id="A0A0F9LD25"/>
<reference evidence="1" key="1">
    <citation type="journal article" date="2015" name="Nature">
        <title>Complex archaea that bridge the gap between prokaryotes and eukaryotes.</title>
        <authorList>
            <person name="Spang A."/>
            <person name="Saw J.H."/>
            <person name="Jorgensen S.L."/>
            <person name="Zaremba-Niedzwiedzka K."/>
            <person name="Martijn J."/>
            <person name="Lind A.E."/>
            <person name="van Eijk R."/>
            <person name="Schleper C."/>
            <person name="Guy L."/>
            <person name="Ettema T.J."/>
        </authorList>
    </citation>
    <scope>NUCLEOTIDE SEQUENCE</scope>
</reference>
<gene>
    <name evidence="1" type="ORF">LCGC14_1524770</name>
</gene>
<proteinExistence type="predicted"/>
<protein>
    <submittedName>
        <fullName evidence="1">Uncharacterized protein</fullName>
    </submittedName>
</protein>
<evidence type="ECO:0000313" key="1">
    <source>
        <dbReference type="EMBL" id="KKM62130.1"/>
    </source>
</evidence>
<organism evidence="1">
    <name type="scientific">marine sediment metagenome</name>
    <dbReference type="NCBI Taxonomy" id="412755"/>
    <lineage>
        <taxon>unclassified sequences</taxon>
        <taxon>metagenomes</taxon>
        <taxon>ecological metagenomes</taxon>
    </lineage>
</organism>
<sequence length="234" mass="26539">MPVSAKIFLHQETIPLEEIAEKLEGWREEETFEVPGENYSLLANIEEVEYDDEELSGIYRYDSVAMHTWRGVIAATPYTTSAPFVFTEQDDQKFLIVLAPKSTSNKVANQLSMILHGVQGAIVEPMIRSALFEEFQEGTETTKIMLFEDIDIPNIDKATLYGGDGGNVQQTNLYGNFIAHGRPSYMVAKTKKRGWTVGIVRDCTIVVFNTVMKSAFIEFIKEEILPMTLRRNRD</sequence>
<comment type="caution">
    <text evidence="1">The sequence shown here is derived from an EMBL/GenBank/DDBJ whole genome shotgun (WGS) entry which is preliminary data.</text>
</comment>
<name>A0A0F9LD25_9ZZZZ</name>